<proteinExistence type="predicted"/>
<reference evidence="3" key="2">
    <citation type="submission" date="2015-01" db="EMBL/GenBank/DDBJ databases">
        <title>Evolutionary Origins and Diversification of the Mycorrhizal Mutualists.</title>
        <authorList>
            <consortium name="DOE Joint Genome Institute"/>
            <consortium name="Mycorrhizal Genomics Consortium"/>
            <person name="Kohler A."/>
            <person name="Kuo A."/>
            <person name="Nagy L.G."/>
            <person name="Floudas D."/>
            <person name="Copeland A."/>
            <person name="Barry K.W."/>
            <person name="Cichocki N."/>
            <person name="Veneault-Fourrey C."/>
            <person name="LaButti K."/>
            <person name="Lindquist E.A."/>
            <person name="Lipzen A."/>
            <person name="Lundell T."/>
            <person name="Morin E."/>
            <person name="Murat C."/>
            <person name="Riley R."/>
            <person name="Ohm R."/>
            <person name="Sun H."/>
            <person name="Tunlid A."/>
            <person name="Henrissat B."/>
            <person name="Grigoriev I.V."/>
            <person name="Hibbett D.S."/>
            <person name="Martin F."/>
        </authorList>
    </citation>
    <scope>NUCLEOTIDE SEQUENCE [LARGE SCALE GENOMIC DNA]</scope>
    <source>
        <strain evidence="3">Marx 270</strain>
    </source>
</reference>
<keyword evidence="3" id="KW-1185">Reference proteome</keyword>
<dbReference type="HOGENOM" id="CLU_004552_2_2_1"/>
<dbReference type="EMBL" id="KN832036">
    <property type="protein sequence ID" value="KIN96977.1"/>
    <property type="molecule type" value="Genomic_DNA"/>
</dbReference>
<dbReference type="Proteomes" id="UP000054217">
    <property type="component" value="Unassembled WGS sequence"/>
</dbReference>
<feature type="compositionally biased region" description="Polar residues" evidence="1">
    <location>
        <begin position="192"/>
        <end position="204"/>
    </location>
</feature>
<dbReference type="InterPro" id="IPR040521">
    <property type="entry name" value="KDZ"/>
</dbReference>
<dbReference type="PANTHER" id="PTHR33096:SF1">
    <property type="entry name" value="CXC1-LIKE CYSTEINE CLUSTER ASSOCIATED WITH KDZ TRANSPOSASES DOMAIN-CONTAINING PROTEIN"/>
    <property type="match status" value="1"/>
</dbReference>
<evidence type="ECO:0000313" key="2">
    <source>
        <dbReference type="EMBL" id="KIN96977.1"/>
    </source>
</evidence>
<feature type="region of interest" description="Disordered" evidence="1">
    <location>
        <begin position="191"/>
        <end position="210"/>
    </location>
</feature>
<protein>
    <recommendedName>
        <fullName evidence="4">CxC1-like cysteine cluster associated with KDZ transposases domain-containing protein</fullName>
    </recommendedName>
</protein>
<evidence type="ECO:0008006" key="4">
    <source>
        <dbReference type="Google" id="ProtNLM"/>
    </source>
</evidence>
<accession>A0A0C3IJ13</accession>
<evidence type="ECO:0000256" key="1">
    <source>
        <dbReference type="SAM" id="MobiDB-lite"/>
    </source>
</evidence>
<gene>
    <name evidence="2" type="ORF">M404DRAFT_161665</name>
</gene>
<sequence>MGYFPSVPLGPTLAVSLQLLSLVRQVFMRMPPNISAWCESLEAHLASMGYKVDTKEGIHRRFSNAYHWYCILEISVDEYVQQHLESAATPPADILPAVPSSSHHPPDVSSSRTWPLKYLRKHCPLCFGSHNWKNNNSSSDPDAIVCIDACFTQKCRRSQQDDPVNPTGSVFLSHDDIDTMECEVEGLRRTKASVQKRSGQSSKKNCGDEDRFEQGMRIPPSVLKGCNESFTAADERCQKASTQFFSDTGVMALLCHHDHVIHLANMTSAGEKQHYALALIKSLFSHLPDDFHIGLLYDIGCQLEQSCRKWGYLGLFLP</sequence>
<organism evidence="2 3">
    <name type="scientific">Pisolithus tinctorius Marx 270</name>
    <dbReference type="NCBI Taxonomy" id="870435"/>
    <lineage>
        <taxon>Eukaryota</taxon>
        <taxon>Fungi</taxon>
        <taxon>Dikarya</taxon>
        <taxon>Basidiomycota</taxon>
        <taxon>Agaricomycotina</taxon>
        <taxon>Agaricomycetes</taxon>
        <taxon>Agaricomycetidae</taxon>
        <taxon>Boletales</taxon>
        <taxon>Sclerodermatineae</taxon>
        <taxon>Pisolithaceae</taxon>
        <taxon>Pisolithus</taxon>
    </lineage>
</organism>
<dbReference type="Pfam" id="PF18758">
    <property type="entry name" value="KDZ"/>
    <property type="match status" value="1"/>
</dbReference>
<dbReference type="AlphaFoldDB" id="A0A0C3IJ13"/>
<reference evidence="2 3" key="1">
    <citation type="submission" date="2014-04" db="EMBL/GenBank/DDBJ databases">
        <authorList>
            <consortium name="DOE Joint Genome Institute"/>
            <person name="Kuo A."/>
            <person name="Kohler A."/>
            <person name="Costa M.D."/>
            <person name="Nagy L.G."/>
            <person name="Floudas D."/>
            <person name="Copeland A."/>
            <person name="Barry K.W."/>
            <person name="Cichocki N."/>
            <person name="Veneault-Fourrey C."/>
            <person name="LaButti K."/>
            <person name="Lindquist E.A."/>
            <person name="Lipzen A."/>
            <person name="Lundell T."/>
            <person name="Morin E."/>
            <person name="Murat C."/>
            <person name="Sun H."/>
            <person name="Tunlid A."/>
            <person name="Henrissat B."/>
            <person name="Grigoriev I.V."/>
            <person name="Hibbett D.S."/>
            <person name="Martin F."/>
            <person name="Nordberg H.P."/>
            <person name="Cantor M.N."/>
            <person name="Hua S.X."/>
        </authorList>
    </citation>
    <scope>NUCLEOTIDE SEQUENCE [LARGE SCALE GENOMIC DNA]</scope>
    <source>
        <strain evidence="2 3">Marx 270</strain>
    </source>
</reference>
<dbReference type="OrthoDB" id="3364670at2759"/>
<evidence type="ECO:0000313" key="3">
    <source>
        <dbReference type="Proteomes" id="UP000054217"/>
    </source>
</evidence>
<name>A0A0C3IJ13_PISTI</name>
<dbReference type="InParanoid" id="A0A0C3IJ13"/>
<dbReference type="PANTHER" id="PTHR33096">
    <property type="entry name" value="CXC2 DOMAIN-CONTAINING PROTEIN"/>
    <property type="match status" value="1"/>
</dbReference>